<reference evidence="1" key="1">
    <citation type="submission" date="2020-05" db="EMBL/GenBank/DDBJ databases">
        <title>Large-scale comparative analyses of tick genomes elucidate their genetic diversity and vector capacities.</title>
        <authorList>
            <person name="Jia N."/>
            <person name="Wang J."/>
            <person name="Shi W."/>
            <person name="Du L."/>
            <person name="Sun Y."/>
            <person name="Zhan W."/>
            <person name="Jiang J."/>
            <person name="Wang Q."/>
            <person name="Zhang B."/>
            <person name="Ji P."/>
            <person name="Sakyi L.B."/>
            <person name="Cui X."/>
            <person name="Yuan T."/>
            <person name="Jiang B."/>
            <person name="Yang W."/>
            <person name="Lam T.T.-Y."/>
            <person name="Chang Q."/>
            <person name="Ding S."/>
            <person name="Wang X."/>
            <person name="Zhu J."/>
            <person name="Ruan X."/>
            <person name="Zhao L."/>
            <person name="Wei J."/>
            <person name="Que T."/>
            <person name="Du C."/>
            <person name="Cheng J."/>
            <person name="Dai P."/>
            <person name="Han X."/>
            <person name="Huang E."/>
            <person name="Gao Y."/>
            <person name="Liu J."/>
            <person name="Shao H."/>
            <person name="Ye R."/>
            <person name="Li L."/>
            <person name="Wei W."/>
            <person name="Wang X."/>
            <person name="Wang C."/>
            <person name="Yang T."/>
            <person name="Huo Q."/>
            <person name="Li W."/>
            <person name="Guo W."/>
            <person name="Chen H."/>
            <person name="Zhou L."/>
            <person name="Ni X."/>
            <person name="Tian J."/>
            <person name="Zhou Y."/>
            <person name="Sheng Y."/>
            <person name="Liu T."/>
            <person name="Pan Y."/>
            <person name="Xia L."/>
            <person name="Li J."/>
            <person name="Zhao F."/>
            <person name="Cao W."/>
        </authorList>
    </citation>
    <scope>NUCLEOTIDE SEQUENCE</scope>
    <source>
        <strain evidence="1">Hyas-2018</strain>
    </source>
</reference>
<comment type="caution">
    <text evidence="1">The sequence shown here is derived from an EMBL/GenBank/DDBJ whole genome shotgun (WGS) entry which is preliminary data.</text>
</comment>
<proteinExistence type="predicted"/>
<evidence type="ECO:0000313" key="2">
    <source>
        <dbReference type="Proteomes" id="UP000821845"/>
    </source>
</evidence>
<name>A0ACB7TBY9_HYAAI</name>
<gene>
    <name evidence="1" type="ORF">HPB50_006919</name>
</gene>
<accession>A0ACB7TBY9</accession>
<protein>
    <submittedName>
        <fullName evidence="1">Uncharacterized protein</fullName>
    </submittedName>
</protein>
<dbReference type="Proteomes" id="UP000821845">
    <property type="component" value="Chromosome 1"/>
</dbReference>
<dbReference type="EMBL" id="CM023481">
    <property type="protein sequence ID" value="KAH6945032.1"/>
    <property type="molecule type" value="Genomic_DNA"/>
</dbReference>
<organism evidence="1 2">
    <name type="scientific">Hyalomma asiaticum</name>
    <name type="common">Tick</name>
    <dbReference type="NCBI Taxonomy" id="266040"/>
    <lineage>
        <taxon>Eukaryota</taxon>
        <taxon>Metazoa</taxon>
        <taxon>Ecdysozoa</taxon>
        <taxon>Arthropoda</taxon>
        <taxon>Chelicerata</taxon>
        <taxon>Arachnida</taxon>
        <taxon>Acari</taxon>
        <taxon>Parasitiformes</taxon>
        <taxon>Ixodida</taxon>
        <taxon>Ixodoidea</taxon>
        <taxon>Ixodidae</taxon>
        <taxon>Hyalomminae</taxon>
        <taxon>Hyalomma</taxon>
    </lineage>
</organism>
<evidence type="ECO:0000313" key="1">
    <source>
        <dbReference type="EMBL" id="KAH6945032.1"/>
    </source>
</evidence>
<keyword evidence="2" id="KW-1185">Reference proteome</keyword>
<sequence>MDSSRVAMYFSRSPSWSSKYESAGAQQHTLVPAPPSASAAEPAASRRSISLKPTLSPRQNGSFCWAFSSSSAEDDSHSPKGEPGIEHTQERSERCRSHGHRGFALGTVAFEELALSPASRRAATWMAERARREALLSSLWRRSMVRECSLWPTRTVHTGNIDLWNARQLGREPTR</sequence>